<reference key="1">
    <citation type="submission" date="2007-01" db="EMBL/GenBank/DDBJ databases">
        <title>The Genome Sequence of Puccinia graminis f. sp. tritici Strain CRL 75-36-700-3.</title>
        <authorList>
            <consortium name="The Broad Institute Genome Sequencing Platform"/>
            <person name="Birren B."/>
            <person name="Lander E."/>
            <person name="Galagan J."/>
            <person name="Nusbaum C."/>
            <person name="Devon K."/>
            <person name="Cuomo C."/>
            <person name="Jaffe D."/>
            <person name="Butler J."/>
            <person name="Alvarez P."/>
            <person name="Gnerre S."/>
            <person name="Grabherr M."/>
            <person name="Mauceli E."/>
            <person name="Brockman W."/>
            <person name="Young S."/>
            <person name="LaButti K."/>
            <person name="Sykes S."/>
            <person name="DeCaprio D."/>
            <person name="Crawford M."/>
            <person name="Koehrsen M."/>
            <person name="Engels R."/>
            <person name="Montgomery P."/>
            <person name="Pearson M."/>
            <person name="Howarth C."/>
            <person name="Larson L."/>
            <person name="White J."/>
            <person name="Zeng Q."/>
            <person name="Kodira C."/>
            <person name="Yandava C."/>
            <person name="Alvarado L."/>
            <person name="O'Leary S."/>
            <person name="Szabo L."/>
            <person name="Dean R."/>
            <person name="Schein J."/>
        </authorList>
    </citation>
    <scope>NUCLEOTIDE SEQUENCE</scope>
    <source>
        <strain>CRL 75-36-700-3</strain>
    </source>
</reference>
<dbReference type="GeneID" id="10541308"/>
<dbReference type="VEuPathDB" id="FungiDB:PGTG_03955"/>
<sequence length="255" mass="27334">MEILRWINACVALHNMLAHLGDSWDEMDLAGEDGGLEAAAMVQQQASHVTYSAPSPQPTSSLPALSHCTYKTIAEAWKEISKSTADNSTTRLTLNASVKSRSSSNKIYACIDAQVWLPEMGQAHFLDGSSQVIAFEIDCQSSSSSSSSFNGLSFSPHSNLKMSTAPATVKEVVAIHELMEESLGRISGLTRMQSVRRVRDGGPEHELLPRRELGAVWTELCAQSGLSLGLTGDSQGADQPAPLATRSSHPSTHPS</sequence>
<proteinExistence type="predicted"/>
<feature type="region of interest" description="Disordered" evidence="1">
    <location>
        <begin position="231"/>
        <end position="255"/>
    </location>
</feature>
<protein>
    <recommendedName>
        <fullName evidence="4">DDE Tnp4 domain-containing protein</fullName>
    </recommendedName>
</protein>
<dbReference type="AlphaFoldDB" id="E3K124"/>
<dbReference type="InParanoid" id="E3K124"/>
<dbReference type="EMBL" id="DS178269">
    <property type="protein sequence ID" value="EFP77999.1"/>
    <property type="molecule type" value="Genomic_DNA"/>
</dbReference>
<dbReference type="KEGG" id="pgr:PGTG_03955"/>
<reference evidence="3" key="2">
    <citation type="journal article" date="2011" name="Proc. Natl. Acad. Sci. U.S.A.">
        <title>Obligate biotrophy features unraveled by the genomic analysis of rust fungi.</title>
        <authorList>
            <person name="Duplessis S."/>
            <person name="Cuomo C.A."/>
            <person name="Lin Y.-C."/>
            <person name="Aerts A."/>
            <person name="Tisserant E."/>
            <person name="Veneault-Fourrey C."/>
            <person name="Joly D.L."/>
            <person name="Hacquard S."/>
            <person name="Amselem J."/>
            <person name="Cantarel B.L."/>
            <person name="Chiu R."/>
            <person name="Coutinho P.M."/>
            <person name="Feau N."/>
            <person name="Field M."/>
            <person name="Frey P."/>
            <person name="Gelhaye E."/>
            <person name="Goldberg J."/>
            <person name="Grabherr M.G."/>
            <person name="Kodira C.D."/>
            <person name="Kohler A."/>
            <person name="Kuees U."/>
            <person name="Lindquist E.A."/>
            <person name="Lucas S.M."/>
            <person name="Mago R."/>
            <person name="Mauceli E."/>
            <person name="Morin E."/>
            <person name="Murat C."/>
            <person name="Pangilinan J.L."/>
            <person name="Park R."/>
            <person name="Pearson M."/>
            <person name="Quesneville H."/>
            <person name="Rouhier N."/>
            <person name="Sakthikumar S."/>
            <person name="Salamov A.A."/>
            <person name="Schmutz J."/>
            <person name="Selles B."/>
            <person name="Shapiro H."/>
            <person name="Tanguay P."/>
            <person name="Tuskan G.A."/>
            <person name="Henrissat B."/>
            <person name="Van de Peer Y."/>
            <person name="Rouze P."/>
            <person name="Ellis J.G."/>
            <person name="Dodds P.N."/>
            <person name="Schein J.E."/>
            <person name="Zhong S."/>
            <person name="Hamelin R.C."/>
            <person name="Grigoriev I.V."/>
            <person name="Szabo L.J."/>
            <person name="Martin F."/>
        </authorList>
    </citation>
    <scope>NUCLEOTIDE SEQUENCE [LARGE SCALE GENOMIC DNA]</scope>
    <source>
        <strain evidence="3">CRL 75-36-700-3 / race SCCL</strain>
    </source>
</reference>
<evidence type="ECO:0000256" key="1">
    <source>
        <dbReference type="SAM" id="MobiDB-lite"/>
    </source>
</evidence>
<dbReference type="STRING" id="418459.E3K124"/>
<keyword evidence="3" id="KW-1185">Reference proteome</keyword>
<gene>
    <name evidence="2" type="ORF">PGTG_03955</name>
</gene>
<name>E3K124_PUCGT</name>
<dbReference type="HOGENOM" id="CLU_1090454_0_0_1"/>
<evidence type="ECO:0000313" key="3">
    <source>
        <dbReference type="Proteomes" id="UP000008783"/>
    </source>
</evidence>
<accession>E3K124</accession>
<organism evidence="2 3">
    <name type="scientific">Puccinia graminis f. sp. tritici (strain CRL 75-36-700-3 / race SCCL)</name>
    <name type="common">Black stem rust fungus</name>
    <dbReference type="NCBI Taxonomy" id="418459"/>
    <lineage>
        <taxon>Eukaryota</taxon>
        <taxon>Fungi</taxon>
        <taxon>Dikarya</taxon>
        <taxon>Basidiomycota</taxon>
        <taxon>Pucciniomycotina</taxon>
        <taxon>Pucciniomycetes</taxon>
        <taxon>Pucciniales</taxon>
        <taxon>Pucciniaceae</taxon>
        <taxon>Puccinia</taxon>
    </lineage>
</organism>
<dbReference type="RefSeq" id="XP_003322418.1">
    <property type="nucleotide sequence ID" value="XM_003322370.1"/>
</dbReference>
<evidence type="ECO:0008006" key="4">
    <source>
        <dbReference type="Google" id="ProtNLM"/>
    </source>
</evidence>
<feature type="compositionally biased region" description="Polar residues" evidence="1">
    <location>
        <begin position="245"/>
        <end position="255"/>
    </location>
</feature>
<dbReference type="Proteomes" id="UP000008783">
    <property type="component" value="Unassembled WGS sequence"/>
</dbReference>
<evidence type="ECO:0000313" key="2">
    <source>
        <dbReference type="EMBL" id="EFP77999.1"/>
    </source>
</evidence>
<dbReference type="OrthoDB" id="443682at2759"/>